<dbReference type="GO" id="GO:0003700">
    <property type="term" value="F:DNA-binding transcription factor activity"/>
    <property type="evidence" value="ECO:0007669"/>
    <property type="project" value="InterPro"/>
</dbReference>
<dbReference type="Gene3D" id="1.10.10.60">
    <property type="entry name" value="Homeodomain-like"/>
    <property type="match status" value="2"/>
</dbReference>
<evidence type="ECO:0000259" key="4">
    <source>
        <dbReference type="PROSITE" id="PS01124"/>
    </source>
</evidence>
<keyword evidence="3" id="KW-0804">Transcription</keyword>
<dbReference type="PROSITE" id="PS01124">
    <property type="entry name" value="HTH_ARAC_FAMILY_2"/>
    <property type="match status" value="1"/>
</dbReference>
<evidence type="ECO:0000256" key="2">
    <source>
        <dbReference type="ARBA" id="ARBA00023125"/>
    </source>
</evidence>
<evidence type="ECO:0000313" key="6">
    <source>
        <dbReference type="Proteomes" id="UP000638014"/>
    </source>
</evidence>
<dbReference type="PANTHER" id="PTHR43280">
    <property type="entry name" value="ARAC-FAMILY TRANSCRIPTIONAL REGULATOR"/>
    <property type="match status" value="1"/>
</dbReference>
<dbReference type="InterPro" id="IPR018062">
    <property type="entry name" value="HTH_AraC-typ_CS"/>
</dbReference>
<keyword evidence="2" id="KW-0238">DNA-binding</keyword>
<reference evidence="5" key="1">
    <citation type="submission" date="2020-09" db="EMBL/GenBank/DDBJ databases">
        <title>A novel bacterium of genus Neiella, isolated from South China Sea.</title>
        <authorList>
            <person name="Huang H."/>
            <person name="Mo K."/>
            <person name="Hu Y."/>
        </authorList>
    </citation>
    <scope>NUCLEOTIDE SEQUENCE</scope>
    <source>
        <strain evidence="5">HB171785</strain>
    </source>
</reference>
<gene>
    <name evidence="5" type="ORF">IC617_16290</name>
</gene>
<dbReference type="SUPFAM" id="SSF46689">
    <property type="entry name" value="Homeodomain-like"/>
    <property type="match status" value="2"/>
</dbReference>
<comment type="caution">
    <text evidence="5">The sequence shown here is derived from an EMBL/GenBank/DDBJ whole genome shotgun (WGS) entry which is preliminary data.</text>
</comment>
<dbReference type="AlphaFoldDB" id="A0A8J6UFF4"/>
<dbReference type="InterPro" id="IPR009057">
    <property type="entry name" value="Homeodomain-like_sf"/>
</dbReference>
<dbReference type="PROSITE" id="PS00041">
    <property type="entry name" value="HTH_ARAC_FAMILY_1"/>
    <property type="match status" value="1"/>
</dbReference>
<dbReference type="Pfam" id="PF12833">
    <property type="entry name" value="HTH_18"/>
    <property type="match status" value="1"/>
</dbReference>
<evidence type="ECO:0000256" key="1">
    <source>
        <dbReference type="ARBA" id="ARBA00023015"/>
    </source>
</evidence>
<dbReference type="EMBL" id="JACXAF010000026">
    <property type="protein sequence ID" value="MBD1390989.1"/>
    <property type="molecule type" value="Genomic_DNA"/>
</dbReference>
<dbReference type="Proteomes" id="UP000638014">
    <property type="component" value="Unassembled WGS sequence"/>
</dbReference>
<organism evidence="5 6">
    <name type="scientific">Neiella litorisoli</name>
    <dbReference type="NCBI Taxonomy" id="2771431"/>
    <lineage>
        <taxon>Bacteria</taxon>
        <taxon>Pseudomonadati</taxon>
        <taxon>Pseudomonadota</taxon>
        <taxon>Gammaproteobacteria</taxon>
        <taxon>Alteromonadales</taxon>
        <taxon>Echinimonadaceae</taxon>
        <taxon>Neiella</taxon>
    </lineage>
</organism>
<dbReference type="SMART" id="SM00342">
    <property type="entry name" value="HTH_ARAC"/>
    <property type="match status" value="1"/>
</dbReference>
<protein>
    <submittedName>
        <fullName evidence="5">Helix-turn-helix transcriptional regulator</fullName>
    </submittedName>
</protein>
<keyword evidence="6" id="KW-1185">Reference proteome</keyword>
<dbReference type="InterPro" id="IPR018060">
    <property type="entry name" value="HTH_AraC"/>
</dbReference>
<sequence length="287" mass="33492">MKDVYCEPFCIEKGHQFEIHHVSYKAHDPYSCYFHFHEVHEFILFDDIDGDYFYSQGRSKLANDDIVFTPALENHDFEVSNAAKSWYILQVEPGYFQANGLDQWQLLFKQGVHLRLPQQHIAEVKQLARWLLESYQQDPLSEKSTTLLKLLIIWIAEHGQPVKRDVIAPMHHIAGFDKLKPVMLKFQQDSATYLSMTEAAAMCHLSASHFSRLFKKIYRLSFSEYLLRYKLYKAARLLSSGHQSIGDISDALNFSSTSHFIAQFKKQFSVTPLQYQKKIQMRLSDSK</sequence>
<keyword evidence="1" id="KW-0805">Transcription regulation</keyword>
<proteinExistence type="predicted"/>
<feature type="domain" description="HTH araC/xylS-type" evidence="4">
    <location>
        <begin position="177"/>
        <end position="278"/>
    </location>
</feature>
<evidence type="ECO:0000256" key="3">
    <source>
        <dbReference type="ARBA" id="ARBA00023163"/>
    </source>
</evidence>
<accession>A0A8J6UFF4</accession>
<name>A0A8J6UFF4_9GAMM</name>
<dbReference type="GO" id="GO:0043565">
    <property type="term" value="F:sequence-specific DNA binding"/>
    <property type="evidence" value="ECO:0007669"/>
    <property type="project" value="InterPro"/>
</dbReference>
<dbReference type="PANTHER" id="PTHR43280:SF10">
    <property type="entry name" value="REGULATORY PROTEIN POCR"/>
    <property type="match status" value="1"/>
</dbReference>
<evidence type="ECO:0000313" key="5">
    <source>
        <dbReference type="EMBL" id="MBD1390989.1"/>
    </source>
</evidence>